<evidence type="ECO:0000313" key="2">
    <source>
        <dbReference type="EMBL" id="UOO91089.1"/>
    </source>
</evidence>
<protein>
    <submittedName>
        <fullName evidence="2">YitT family protein</fullName>
    </submittedName>
</protein>
<dbReference type="PANTHER" id="PTHR40078:SF1">
    <property type="entry name" value="INTEGRAL MEMBRANE PROTEIN"/>
    <property type="match status" value="1"/>
</dbReference>
<keyword evidence="1" id="KW-0472">Membrane</keyword>
<keyword evidence="1" id="KW-1133">Transmembrane helix</keyword>
<proteinExistence type="predicted"/>
<feature type="transmembrane region" description="Helical" evidence="1">
    <location>
        <begin position="62"/>
        <end position="81"/>
    </location>
</feature>
<dbReference type="PANTHER" id="PTHR40078">
    <property type="entry name" value="INTEGRAL MEMBRANE PROTEIN-RELATED"/>
    <property type="match status" value="1"/>
</dbReference>
<name>A0ABY4E5N3_9NEIS</name>
<keyword evidence="1" id="KW-0812">Transmembrane</keyword>
<reference evidence="2 3" key="1">
    <citation type="journal article" date="2022" name="Res Sq">
        <title>Evolution of multicellular longitudinally dividing oral cavity symbionts (Neisseriaceae).</title>
        <authorList>
            <person name="Nyongesa S."/>
            <person name="Weber P."/>
            <person name="Bernet E."/>
            <person name="Pullido F."/>
            <person name="Nieckarz M."/>
            <person name="Delaby M."/>
            <person name="Nieves C."/>
            <person name="Viehboeck T."/>
            <person name="Krause N."/>
            <person name="Rivera-Millot A."/>
            <person name="Nakamura A."/>
            <person name="Vischer N."/>
            <person name="VanNieuwenhze M."/>
            <person name="Brun Y."/>
            <person name="Cava F."/>
            <person name="Bulgheresi S."/>
            <person name="Veyrier F."/>
        </authorList>
    </citation>
    <scope>NUCLEOTIDE SEQUENCE [LARGE SCALE GENOMIC DNA]</scope>
    <source>
        <strain evidence="2 3">SN4</strain>
    </source>
</reference>
<feature type="transmembrane region" description="Helical" evidence="1">
    <location>
        <begin position="116"/>
        <end position="140"/>
    </location>
</feature>
<dbReference type="InterPro" id="IPR038750">
    <property type="entry name" value="YczE/YyaS-like"/>
</dbReference>
<feature type="transmembrane region" description="Helical" evidence="1">
    <location>
        <begin position="21"/>
        <end position="42"/>
    </location>
</feature>
<dbReference type="Pfam" id="PF19700">
    <property type="entry name" value="DUF6198"/>
    <property type="match status" value="1"/>
</dbReference>
<feature type="transmembrane region" description="Helical" evidence="1">
    <location>
        <begin position="88"/>
        <end position="110"/>
    </location>
</feature>
<dbReference type="Proteomes" id="UP000832011">
    <property type="component" value="Chromosome"/>
</dbReference>
<dbReference type="EMBL" id="CP091511">
    <property type="protein sequence ID" value="UOO91089.1"/>
    <property type="molecule type" value="Genomic_DNA"/>
</dbReference>
<gene>
    <name evidence="2" type="ORF">LVJ82_09020</name>
</gene>
<organism evidence="2 3">
    <name type="scientific">Vitreoscilla massiliensis</name>
    <dbReference type="NCBI Taxonomy" id="1689272"/>
    <lineage>
        <taxon>Bacteria</taxon>
        <taxon>Pseudomonadati</taxon>
        <taxon>Pseudomonadota</taxon>
        <taxon>Betaproteobacteria</taxon>
        <taxon>Neisseriales</taxon>
        <taxon>Neisseriaceae</taxon>
        <taxon>Vitreoscilla</taxon>
    </lineage>
</organism>
<evidence type="ECO:0000313" key="3">
    <source>
        <dbReference type="Proteomes" id="UP000832011"/>
    </source>
</evidence>
<dbReference type="RefSeq" id="WP_058305142.1">
    <property type="nucleotide sequence ID" value="NZ_CABKVG010000006.1"/>
</dbReference>
<keyword evidence="3" id="KW-1185">Reference proteome</keyword>
<sequence>MKNTPIPIVPWRAPSLWSLQPYPLLVSIVSLFGFGIGDGLLLQSHLGNSPWTIFAEGLSLHTPLSVGMSSMLLSALILLLWWPLRIKIGLNTILNAVLIAIAIDVTRQYVPTPTLLWQQLALGISGIVLAGICGAFYLSVNMGAGPRDGVMVALSARTGMSVPKIRTLMEVFACLSGWLLGGTVGLGTIAFALLIGPVLGLTLKLFRRCYPHTSGL</sequence>
<evidence type="ECO:0000256" key="1">
    <source>
        <dbReference type="SAM" id="Phobius"/>
    </source>
</evidence>
<accession>A0ABY4E5N3</accession>